<reference evidence="1" key="1">
    <citation type="journal article" date="2021" name="Proc. Natl. Acad. Sci. U.S.A.">
        <title>A Catalog of Tens of Thousands of Viruses from Human Metagenomes Reveals Hidden Associations with Chronic Diseases.</title>
        <authorList>
            <person name="Tisza M.J."/>
            <person name="Buck C.B."/>
        </authorList>
    </citation>
    <scope>NUCLEOTIDE SEQUENCE</scope>
    <source>
        <strain evidence="1">Cttpk5</strain>
    </source>
</reference>
<name>A0A8S5NIN1_9CAUD</name>
<organism evidence="1">
    <name type="scientific">Siphoviridae sp. cttpk5</name>
    <dbReference type="NCBI Taxonomy" id="2826496"/>
    <lineage>
        <taxon>Viruses</taxon>
        <taxon>Duplodnaviria</taxon>
        <taxon>Heunggongvirae</taxon>
        <taxon>Uroviricota</taxon>
        <taxon>Caudoviricetes</taxon>
    </lineage>
</organism>
<protein>
    <submittedName>
        <fullName evidence="1">Uncharacterized protein</fullName>
    </submittedName>
</protein>
<evidence type="ECO:0000313" key="1">
    <source>
        <dbReference type="EMBL" id="DAD94154.1"/>
    </source>
</evidence>
<accession>A0A8S5NIN1</accession>
<sequence length="347" mass="38497">MTREISYRVDVLRNGAKLTELSWDEETPPTVYIDTTGEIKGSLSGTFRHNPVVDYIADDLQPWIGINGEWTPLGVFRIASLKEQIDASGHWIEAEAYDRCWLLQTMTTEDIMHIPAGTAYLTKVEELLISAGVGLVIATPTSATLQTDREDWQEGTPYLTIVNQLLAEINYKQIWFDSGGVAHLEPITQATAANIKWTYSAENATICSPISPELTQEFDIFSAPNVFVAVCSNPDLEAPLVARAENNNPSSATSIFRRRQRITQLIKVDNIASQESLQAYVDNVCFQSLLSHRVVTFETLAEGGHGSGDILSLDHKDVGGIFEETAWYITMAPGEFMKHTAKRMVIA</sequence>
<dbReference type="EMBL" id="BK015174">
    <property type="protein sequence ID" value="DAD94154.1"/>
    <property type="molecule type" value="Genomic_DNA"/>
</dbReference>
<proteinExistence type="predicted"/>